<dbReference type="EMBL" id="QLLQ01000025">
    <property type="protein sequence ID" value="RAJ19060.1"/>
    <property type="molecule type" value="Genomic_DNA"/>
</dbReference>
<dbReference type="InterPro" id="IPR058982">
    <property type="entry name" value="Beta-barrel_AprE"/>
</dbReference>
<feature type="domain" description="Multidrug resistance protein MdtA-like alpha-helical hairpin" evidence="3">
    <location>
        <begin position="109"/>
        <end position="184"/>
    </location>
</feature>
<evidence type="ECO:0000259" key="6">
    <source>
        <dbReference type="Pfam" id="PF26002"/>
    </source>
</evidence>
<feature type="domain" description="Multidrug resistance protein MdtA-like barrel-sandwich hybrid" evidence="4">
    <location>
        <begin position="64"/>
        <end position="212"/>
    </location>
</feature>
<dbReference type="Pfam" id="PF25975">
    <property type="entry name" value="CzcB_C"/>
    <property type="match status" value="1"/>
</dbReference>
<feature type="domain" description="CzcB-like C-terminal circularly permuted SH3-like" evidence="5">
    <location>
        <begin position="364"/>
        <end position="404"/>
    </location>
</feature>
<dbReference type="Proteomes" id="UP000248987">
    <property type="component" value="Unassembled WGS sequence"/>
</dbReference>
<sequence length="433" mass="47258">MSKKTLIIIITVIVLLILGLIVGKKAGWFGKTGNFKEVEIQSVTLMEIVEKVSATGKIQPEVEVKISSEVSGEIINLPFKEGQQVKKGDLLVRVNPDLIQSAVNRSQATYQNIKAGLEQAEASLREAKLSYDRNKQLFEKGIISKAEWDKAVSGYEIAQAGKQSAYYNVQSAGASVSEARDNLNRTTIYAPMSGTISKLDVELGERVVGTQQMAGTEILRVANLNNMEVEIDVNENDIVKVQIGDSTIVEVDAYLKKEFKGVVTAIANSAAGALTADQVTNFKVKVRILEESYLDLMEGKGENYSPFRPGMTATVDIITKRRKNVVSVPISAIVIKTDTSSAKKGYAKKENDEEGTTEKVESEEKFECVFVKENDEAKLRVVKTGIQDDSNIEILSGLKAGDVIIIGPYSVVSKTLNSGDKIEVKNKEGAVKK</sequence>
<protein>
    <submittedName>
        <fullName evidence="7">HlyD family secretion protein</fullName>
    </submittedName>
</protein>
<comment type="caution">
    <text evidence="7">The sequence shown here is derived from an EMBL/GenBank/DDBJ whole genome shotgun (WGS) entry which is preliminary data.</text>
</comment>
<dbReference type="InterPro" id="IPR058649">
    <property type="entry name" value="CzcB_C"/>
</dbReference>
<evidence type="ECO:0000259" key="4">
    <source>
        <dbReference type="Pfam" id="PF25917"/>
    </source>
</evidence>
<feature type="coiled-coil region" evidence="2">
    <location>
        <begin position="110"/>
        <end position="137"/>
    </location>
</feature>
<dbReference type="InterPro" id="IPR058624">
    <property type="entry name" value="MdtA-like_HH"/>
</dbReference>
<dbReference type="RefSeq" id="WP_066433285.1">
    <property type="nucleotide sequence ID" value="NZ_LZRN01000014.1"/>
</dbReference>
<evidence type="ECO:0000259" key="5">
    <source>
        <dbReference type="Pfam" id="PF25975"/>
    </source>
</evidence>
<keyword evidence="2" id="KW-0175">Coiled coil</keyword>
<gene>
    <name evidence="7" type="ORF">LX77_03683</name>
</gene>
<dbReference type="Gene3D" id="2.40.50.100">
    <property type="match status" value="1"/>
</dbReference>
<dbReference type="SUPFAM" id="SSF111369">
    <property type="entry name" value="HlyD-like secretion proteins"/>
    <property type="match status" value="1"/>
</dbReference>
<dbReference type="InterPro" id="IPR006143">
    <property type="entry name" value="RND_pump_MFP"/>
</dbReference>
<feature type="domain" description="AprE-like beta-barrel" evidence="6">
    <location>
        <begin position="228"/>
        <end position="319"/>
    </location>
</feature>
<dbReference type="GO" id="GO:1990281">
    <property type="term" value="C:efflux pump complex"/>
    <property type="evidence" value="ECO:0007669"/>
    <property type="project" value="TreeGrafter"/>
</dbReference>
<dbReference type="Gene3D" id="2.40.420.20">
    <property type="match status" value="1"/>
</dbReference>
<dbReference type="PANTHER" id="PTHR30469:SF33">
    <property type="entry name" value="SLR1207 PROTEIN"/>
    <property type="match status" value="1"/>
</dbReference>
<dbReference type="Gene3D" id="1.10.287.470">
    <property type="entry name" value="Helix hairpin bin"/>
    <property type="match status" value="1"/>
</dbReference>
<evidence type="ECO:0000256" key="1">
    <source>
        <dbReference type="ARBA" id="ARBA00009477"/>
    </source>
</evidence>
<dbReference type="Pfam" id="PF25876">
    <property type="entry name" value="HH_MFP_RND"/>
    <property type="match status" value="1"/>
</dbReference>
<dbReference type="Pfam" id="PF25917">
    <property type="entry name" value="BSH_RND"/>
    <property type="match status" value="1"/>
</dbReference>
<dbReference type="InterPro" id="IPR058625">
    <property type="entry name" value="MdtA-like_BSH"/>
</dbReference>
<dbReference type="GO" id="GO:0015562">
    <property type="term" value="F:efflux transmembrane transporter activity"/>
    <property type="evidence" value="ECO:0007669"/>
    <property type="project" value="InterPro"/>
</dbReference>
<accession>A0A1A7R0A3</accession>
<dbReference type="OrthoDB" id="9809068at2"/>
<dbReference type="Pfam" id="PF26002">
    <property type="entry name" value="Beta-barrel_AprE"/>
    <property type="match status" value="1"/>
</dbReference>
<evidence type="ECO:0000313" key="7">
    <source>
        <dbReference type="EMBL" id="RAJ19060.1"/>
    </source>
</evidence>
<dbReference type="Gene3D" id="2.40.30.170">
    <property type="match status" value="1"/>
</dbReference>
<dbReference type="STRING" id="49280.A9996_08810"/>
<dbReference type="PANTHER" id="PTHR30469">
    <property type="entry name" value="MULTIDRUG RESISTANCE PROTEIN MDTA"/>
    <property type="match status" value="1"/>
</dbReference>
<comment type="similarity">
    <text evidence="1">Belongs to the membrane fusion protein (MFP) (TC 8.A.1) family.</text>
</comment>
<evidence type="ECO:0000313" key="8">
    <source>
        <dbReference type="Proteomes" id="UP000248987"/>
    </source>
</evidence>
<name>A0A1A7R0A3_9FLAO</name>
<dbReference type="AlphaFoldDB" id="A0A1A7R0A3"/>
<organism evidence="7 8">
    <name type="scientific">Gelidibacter algens</name>
    <dbReference type="NCBI Taxonomy" id="49280"/>
    <lineage>
        <taxon>Bacteria</taxon>
        <taxon>Pseudomonadati</taxon>
        <taxon>Bacteroidota</taxon>
        <taxon>Flavobacteriia</taxon>
        <taxon>Flavobacteriales</taxon>
        <taxon>Flavobacteriaceae</taxon>
        <taxon>Gelidibacter</taxon>
    </lineage>
</organism>
<evidence type="ECO:0000259" key="3">
    <source>
        <dbReference type="Pfam" id="PF25876"/>
    </source>
</evidence>
<reference evidence="7 8" key="1">
    <citation type="submission" date="2018-06" db="EMBL/GenBank/DDBJ databases">
        <title>Genomic Encyclopedia of Archaeal and Bacterial Type Strains, Phase II (KMG-II): from individual species to whole genera.</title>
        <authorList>
            <person name="Goeker M."/>
        </authorList>
    </citation>
    <scope>NUCLEOTIDE SEQUENCE [LARGE SCALE GENOMIC DNA]</scope>
    <source>
        <strain evidence="7 8">DSM 12408</strain>
    </source>
</reference>
<keyword evidence="8" id="KW-1185">Reference proteome</keyword>
<dbReference type="NCBIfam" id="TIGR01730">
    <property type="entry name" value="RND_mfp"/>
    <property type="match status" value="1"/>
</dbReference>
<evidence type="ECO:0000256" key="2">
    <source>
        <dbReference type="SAM" id="Coils"/>
    </source>
</evidence>
<proteinExistence type="inferred from homology"/>